<dbReference type="GO" id="GO:0005576">
    <property type="term" value="C:extracellular region"/>
    <property type="evidence" value="ECO:0007669"/>
    <property type="project" value="UniProtKB-SubCell"/>
</dbReference>
<reference evidence="5" key="1">
    <citation type="submission" date="2025-08" db="UniProtKB">
        <authorList>
            <consortium name="RefSeq"/>
        </authorList>
    </citation>
    <scope>IDENTIFICATION</scope>
    <source>
        <strain evidence="5">MV-25-SWS-2005</strain>
        <tissue evidence="5">Whole body</tissue>
    </source>
</reference>
<feature type="domain" description="Single" evidence="3">
    <location>
        <begin position="43"/>
        <end position="114"/>
    </location>
</feature>
<evidence type="ECO:0000259" key="3">
    <source>
        <dbReference type="SMART" id="SM01318"/>
    </source>
</evidence>
<dbReference type="SMART" id="SM01318">
    <property type="entry name" value="SVWC"/>
    <property type="match status" value="1"/>
</dbReference>
<accession>A0A0R3NTW2</accession>
<dbReference type="RefSeq" id="XP_015036352.1">
    <property type="nucleotide sequence ID" value="XM_015180866.2"/>
</dbReference>
<evidence type="ECO:0000256" key="1">
    <source>
        <dbReference type="ARBA" id="ARBA00004613"/>
    </source>
</evidence>
<dbReference type="GeneID" id="26531978"/>
<dbReference type="InParanoid" id="A0A0R3NTW2"/>
<evidence type="ECO:0000256" key="2">
    <source>
        <dbReference type="ARBA" id="ARBA00022525"/>
    </source>
</evidence>
<keyword evidence="4" id="KW-1185">Reference proteome</keyword>
<keyword evidence="2" id="KW-0964">Secreted</keyword>
<dbReference type="AlphaFoldDB" id="A0A0R3NTW2"/>
<name>A0A0R3NTW2_DROPS</name>
<dbReference type="Proteomes" id="UP000001819">
    <property type="component" value="Chromosome 4"/>
</dbReference>
<dbReference type="InterPro" id="IPR029277">
    <property type="entry name" value="SVWC_dom"/>
</dbReference>
<dbReference type="Pfam" id="PF15430">
    <property type="entry name" value="SVWC"/>
    <property type="match status" value="1"/>
</dbReference>
<dbReference type="Bgee" id="FBgn0270965">
    <property type="expression patterns" value="Expressed in male reproductive system and 1 other cell type or tissue"/>
</dbReference>
<comment type="subcellular location">
    <subcellularLocation>
        <location evidence="1">Secreted</location>
    </subcellularLocation>
</comment>
<evidence type="ECO:0000313" key="4">
    <source>
        <dbReference type="Proteomes" id="UP000001819"/>
    </source>
</evidence>
<sequence>MFSLKVLIFFGLLFASKATKSENFLNFDFSLNSYVHPAYPGRCVIDMEPALITLELGQSVSLPNLPCVSLLCVGDGYGALYKCNHSSPPESCRYGEFLDLNVDFPECCKRKVVCD</sequence>
<dbReference type="KEGG" id="dpo:26531978"/>
<proteinExistence type="predicted"/>
<evidence type="ECO:0000313" key="5">
    <source>
        <dbReference type="RefSeq" id="XP_015036352.1"/>
    </source>
</evidence>
<organism evidence="4 5">
    <name type="scientific">Drosophila pseudoobscura pseudoobscura</name>
    <name type="common">Fruit fly</name>
    <dbReference type="NCBI Taxonomy" id="46245"/>
    <lineage>
        <taxon>Eukaryota</taxon>
        <taxon>Metazoa</taxon>
        <taxon>Ecdysozoa</taxon>
        <taxon>Arthropoda</taxon>
        <taxon>Hexapoda</taxon>
        <taxon>Insecta</taxon>
        <taxon>Pterygota</taxon>
        <taxon>Neoptera</taxon>
        <taxon>Endopterygota</taxon>
        <taxon>Diptera</taxon>
        <taxon>Brachycera</taxon>
        <taxon>Muscomorpha</taxon>
        <taxon>Ephydroidea</taxon>
        <taxon>Drosophilidae</taxon>
        <taxon>Drosophila</taxon>
        <taxon>Sophophora</taxon>
    </lineage>
</organism>
<protein>
    <submittedName>
        <fullName evidence="5">Uncharacterized protein isoform X2</fullName>
    </submittedName>
</protein>
<gene>
    <name evidence="5" type="primary">LOC26531978</name>
</gene>
<accession>A0A6I8V935</accession>